<feature type="compositionally biased region" description="Low complexity" evidence="1">
    <location>
        <begin position="119"/>
        <end position="128"/>
    </location>
</feature>
<evidence type="ECO:0000256" key="1">
    <source>
        <dbReference type="SAM" id="MobiDB-lite"/>
    </source>
</evidence>
<organism evidence="2">
    <name type="scientific">Notodromas monacha</name>
    <dbReference type="NCBI Taxonomy" id="399045"/>
    <lineage>
        <taxon>Eukaryota</taxon>
        <taxon>Metazoa</taxon>
        <taxon>Ecdysozoa</taxon>
        <taxon>Arthropoda</taxon>
        <taxon>Crustacea</taxon>
        <taxon>Oligostraca</taxon>
        <taxon>Ostracoda</taxon>
        <taxon>Podocopa</taxon>
        <taxon>Podocopida</taxon>
        <taxon>Cypridocopina</taxon>
        <taxon>Cypridoidea</taxon>
        <taxon>Cyprididae</taxon>
        <taxon>Notodromas</taxon>
    </lineage>
</organism>
<accession>A0A7R9BRG7</accession>
<dbReference type="AlphaFoldDB" id="A0A7R9BRG7"/>
<name>A0A7R9BRG7_9CRUS</name>
<dbReference type="OrthoDB" id="9049620at2759"/>
<feature type="compositionally biased region" description="Basic and acidic residues" evidence="1">
    <location>
        <begin position="157"/>
        <end position="168"/>
    </location>
</feature>
<keyword evidence="3" id="KW-1185">Reference proteome</keyword>
<feature type="compositionally biased region" description="Low complexity" evidence="1">
    <location>
        <begin position="82"/>
        <end position="106"/>
    </location>
</feature>
<dbReference type="Proteomes" id="UP000678499">
    <property type="component" value="Unassembled WGS sequence"/>
</dbReference>
<protein>
    <submittedName>
        <fullName evidence="2">Uncharacterized protein</fullName>
    </submittedName>
</protein>
<proteinExistence type="predicted"/>
<evidence type="ECO:0000313" key="3">
    <source>
        <dbReference type="Proteomes" id="UP000678499"/>
    </source>
</evidence>
<dbReference type="EMBL" id="OA883404">
    <property type="protein sequence ID" value="CAD7278797.1"/>
    <property type="molecule type" value="Genomic_DNA"/>
</dbReference>
<evidence type="ECO:0000313" key="2">
    <source>
        <dbReference type="EMBL" id="CAD7278797.1"/>
    </source>
</evidence>
<dbReference type="EMBL" id="CAJPEX010001367">
    <property type="protein sequence ID" value="CAG0918949.1"/>
    <property type="molecule type" value="Genomic_DNA"/>
</dbReference>
<feature type="region of interest" description="Disordered" evidence="1">
    <location>
        <begin position="1"/>
        <end position="40"/>
    </location>
</feature>
<feature type="compositionally biased region" description="Low complexity" evidence="1">
    <location>
        <begin position="24"/>
        <end position="35"/>
    </location>
</feature>
<reference evidence="2" key="1">
    <citation type="submission" date="2020-11" db="EMBL/GenBank/DDBJ databases">
        <authorList>
            <person name="Tran Van P."/>
        </authorList>
    </citation>
    <scope>NUCLEOTIDE SEQUENCE</scope>
</reference>
<sequence>MEVRAIVHSDSTGKSGAKSEPARSRGGSPKPSSKPLVHASVRRATPLVAVMAAHGIKKNSSCDNLISKPFDEPGRERRYSTSSSSGCGRRNSASSSSNGRRAASAAAVAAAAAAAAAADDNAASVSAGMRKQHSFDSFESKKKSKSRAPAGRSASLKKTDSFEGHEEAVKSIVAAVQETRTLRKKKK</sequence>
<gene>
    <name evidence="2" type="ORF">NMOB1V02_LOCUS6494</name>
</gene>
<feature type="region of interest" description="Disordered" evidence="1">
    <location>
        <begin position="119"/>
        <end position="168"/>
    </location>
</feature>
<feature type="compositionally biased region" description="Basic and acidic residues" evidence="1">
    <location>
        <begin position="69"/>
        <end position="79"/>
    </location>
</feature>
<feature type="region of interest" description="Disordered" evidence="1">
    <location>
        <begin position="60"/>
        <end position="106"/>
    </location>
</feature>